<dbReference type="Pfam" id="PF02719">
    <property type="entry name" value="Polysacc_synt_2"/>
    <property type="match status" value="1"/>
</dbReference>
<sequence length="317" mass="35276">MRIFITGGAGFLGRAIMARPELFSPDPVDFTVFSRDEFKQAHARALFPDAHYILGDVRERDRLELAMRGHDVVIHAAAMKYVLRGESDVWEAIDVNVDGSRNVAMAAARTGVEHLVGLSTDKACRPVNVYGMSKLLMERLFQEADSWSGTQINLVRYGNVVSSTGSAVPLFRQQAREGRITLTNPHMTRFWLTVDHAVELVAEALKEPRGGTILIPRLPSATIQVVVEAAIQIELARNPDLRKVGFANIGQRFGEKVHENLLGPEETPYTEPGKVMRLYPVTEGPRRAHQDDMYTSSHPDHIIEVGEMVELIQEGGE</sequence>
<dbReference type="SUPFAM" id="SSF51735">
    <property type="entry name" value="NAD(P)-binding Rossmann-fold domains"/>
    <property type="match status" value="1"/>
</dbReference>
<dbReference type="AlphaFoldDB" id="A0A0F9NAR2"/>
<dbReference type="EMBL" id="LAZR01008487">
    <property type="protein sequence ID" value="KKM78462.1"/>
    <property type="molecule type" value="Genomic_DNA"/>
</dbReference>
<evidence type="ECO:0000256" key="1">
    <source>
        <dbReference type="ARBA" id="ARBA00007430"/>
    </source>
</evidence>
<dbReference type="PANTHER" id="PTHR43318">
    <property type="entry name" value="UDP-N-ACETYLGLUCOSAMINE 4,6-DEHYDRATASE"/>
    <property type="match status" value="1"/>
</dbReference>
<dbReference type="Gene3D" id="3.40.50.720">
    <property type="entry name" value="NAD(P)-binding Rossmann-like Domain"/>
    <property type="match status" value="1"/>
</dbReference>
<dbReference type="InterPro" id="IPR051203">
    <property type="entry name" value="Polysaccharide_Synthase-Rel"/>
</dbReference>
<reference evidence="3" key="1">
    <citation type="journal article" date="2015" name="Nature">
        <title>Complex archaea that bridge the gap between prokaryotes and eukaryotes.</title>
        <authorList>
            <person name="Spang A."/>
            <person name="Saw J.H."/>
            <person name="Jorgensen S.L."/>
            <person name="Zaremba-Niedzwiedzka K."/>
            <person name="Martijn J."/>
            <person name="Lind A.E."/>
            <person name="van Eijk R."/>
            <person name="Schleper C."/>
            <person name="Guy L."/>
            <person name="Ettema T.J."/>
        </authorList>
    </citation>
    <scope>NUCLEOTIDE SEQUENCE</scope>
</reference>
<feature type="domain" description="Polysaccharide biosynthesis protein CapD-like" evidence="2">
    <location>
        <begin position="3"/>
        <end position="274"/>
    </location>
</feature>
<dbReference type="PANTHER" id="PTHR43318:SF2">
    <property type="entry name" value="UDP-N-ACETYLGLUCOSAMINE 4,6-DEHYDRATASE (INVERTING)"/>
    <property type="match status" value="1"/>
</dbReference>
<dbReference type="InterPro" id="IPR036291">
    <property type="entry name" value="NAD(P)-bd_dom_sf"/>
</dbReference>
<comment type="caution">
    <text evidence="3">The sequence shown here is derived from an EMBL/GenBank/DDBJ whole genome shotgun (WGS) entry which is preliminary data.</text>
</comment>
<evidence type="ECO:0000259" key="2">
    <source>
        <dbReference type="Pfam" id="PF02719"/>
    </source>
</evidence>
<gene>
    <name evidence="3" type="ORF">LCGC14_1359690</name>
</gene>
<organism evidence="3">
    <name type="scientific">marine sediment metagenome</name>
    <dbReference type="NCBI Taxonomy" id="412755"/>
    <lineage>
        <taxon>unclassified sequences</taxon>
        <taxon>metagenomes</taxon>
        <taxon>ecological metagenomes</taxon>
    </lineage>
</organism>
<dbReference type="InterPro" id="IPR003869">
    <property type="entry name" value="Polysac_CapD-like"/>
</dbReference>
<accession>A0A0F9NAR2</accession>
<comment type="similarity">
    <text evidence="1">Belongs to the polysaccharide synthase family.</text>
</comment>
<evidence type="ECO:0000313" key="3">
    <source>
        <dbReference type="EMBL" id="KKM78462.1"/>
    </source>
</evidence>
<protein>
    <recommendedName>
        <fullName evidence="2">Polysaccharide biosynthesis protein CapD-like domain-containing protein</fullName>
    </recommendedName>
</protein>
<proteinExistence type="inferred from homology"/>
<name>A0A0F9NAR2_9ZZZZ</name>